<evidence type="ECO:0008006" key="4">
    <source>
        <dbReference type="Google" id="ProtNLM"/>
    </source>
</evidence>
<sequence>MRIKTIFILCFALLLFSGCANNKKEKVETSPVLSEIQKKYIDEGWLLKSDSSMDGELPSSYGVKPKYGLQDNYFDINMGEGCDIAVKIIDLSNDRYIRYIFVSENSSITINQIPQGQYYLKIAYGYDWMEKFEDGMTHGKFTRNCYYEKSVDVFDFGKKNSQHTINYILNINIQNGIVNNNFNTIKIDETEFFK</sequence>
<feature type="chain" id="PRO_5017209005" description="Lipoprotein" evidence="1">
    <location>
        <begin position="23"/>
        <end position="194"/>
    </location>
</feature>
<dbReference type="PROSITE" id="PS51257">
    <property type="entry name" value="PROKAR_LIPOPROTEIN"/>
    <property type="match status" value="1"/>
</dbReference>
<name>A0A395UQJ3_PHOVU</name>
<reference evidence="2 3" key="1">
    <citation type="submission" date="2018-08" db="EMBL/GenBank/DDBJ databases">
        <title>A genome reference for cultivated species of the human gut microbiota.</title>
        <authorList>
            <person name="Zou Y."/>
            <person name="Xue W."/>
            <person name="Luo G."/>
        </authorList>
    </citation>
    <scope>NUCLEOTIDE SEQUENCE [LARGE SCALE GENOMIC DNA]</scope>
    <source>
        <strain evidence="2 3">AF25-30LB</strain>
    </source>
</reference>
<proteinExistence type="predicted"/>
<dbReference type="AlphaFoldDB" id="A0A395UQJ3"/>
<dbReference type="Proteomes" id="UP000266497">
    <property type="component" value="Unassembled WGS sequence"/>
</dbReference>
<evidence type="ECO:0000256" key="1">
    <source>
        <dbReference type="SAM" id="SignalP"/>
    </source>
</evidence>
<dbReference type="EMBL" id="QRUD01000034">
    <property type="protein sequence ID" value="RGR38284.1"/>
    <property type="molecule type" value="Genomic_DNA"/>
</dbReference>
<evidence type="ECO:0000313" key="2">
    <source>
        <dbReference type="EMBL" id="RGR38284.1"/>
    </source>
</evidence>
<evidence type="ECO:0000313" key="3">
    <source>
        <dbReference type="Proteomes" id="UP000266497"/>
    </source>
</evidence>
<organism evidence="2 3">
    <name type="scientific">Phocaeicola vulgatus</name>
    <name type="common">Bacteroides vulgatus</name>
    <dbReference type="NCBI Taxonomy" id="821"/>
    <lineage>
        <taxon>Bacteria</taxon>
        <taxon>Pseudomonadati</taxon>
        <taxon>Bacteroidota</taxon>
        <taxon>Bacteroidia</taxon>
        <taxon>Bacteroidales</taxon>
        <taxon>Bacteroidaceae</taxon>
        <taxon>Phocaeicola</taxon>
    </lineage>
</organism>
<gene>
    <name evidence="2" type="ORF">DWY53_12705</name>
</gene>
<keyword evidence="1" id="KW-0732">Signal</keyword>
<protein>
    <recommendedName>
        <fullName evidence="4">Lipoprotein</fullName>
    </recommendedName>
</protein>
<dbReference type="RefSeq" id="WP_117893095.1">
    <property type="nucleotide sequence ID" value="NZ_QRUD01000034.1"/>
</dbReference>
<comment type="caution">
    <text evidence="2">The sequence shown here is derived from an EMBL/GenBank/DDBJ whole genome shotgun (WGS) entry which is preliminary data.</text>
</comment>
<accession>A0A395UQJ3</accession>
<feature type="signal peptide" evidence="1">
    <location>
        <begin position="1"/>
        <end position="22"/>
    </location>
</feature>